<accession>A0A0V1KI11</accession>
<proteinExistence type="predicted"/>
<sequence>MGVSRHIPGPTVCISHFPRFSVFLAIFQVIQ</sequence>
<comment type="caution">
    <text evidence="1">The sequence shown here is derived from an EMBL/GenBank/DDBJ whole genome shotgun (WGS) entry which is preliminary data.</text>
</comment>
<keyword evidence="2" id="KW-1185">Reference proteome</keyword>
<reference evidence="1 2" key="1">
    <citation type="submission" date="2015-05" db="EMBL/GenBank/DDBJ databases">
        <title>Evolution of Trichinella species and genotypes.</title>
        <authorList>
            <person name="Korhonen P.K."/>
            <person name="Edoardo P."/>
            <person name="Giuseppe L.R."/>
            <person name="Gasser R.B."/>
        </authorList>
    </citation>
    <scope>NUCLEOTIDE SEQUENCE [LARGE SCALE GENOMIC DNA]</scope>
    <source>
        <strain evidence="1">ISS10</strain>
    </source>
</reference>
<dbReference type="Proteomes" id="UP000054721">
    <property type="component" value="Unassembled WGS sequence"/>
</dbReference>
<evidence type="ECO:0000313" key="2">
    <source>
        <dbReference type="Proteomes" id="UP000054721"/>
    </source>
</evidence>
<organism evidence="1 2">
    <name type="scientific">Trichinella nativa</name>
    <dbReference type="NCBI Taxonomy" id="6335"/>
    <lineage>
        <taxon>Eukaryota</taxon>
        <taxon>Metazoa</taxon>
        <taxon>Ecdysozoa</taxon>
        <taxon>Nematoda</taxon>
        <taxon>Enoplea</taxon>
        <taxon>Dorylaimia</taxon>
        <taxon>Trichinellida</taxon>
        <taxon>Trichinellidae</taxon>
        <taxon>Trichinella</taxon>
    </lineage>
</organism>
<name>A0A0V1KI11_9BILA</name>
<gene>
    <name evidence="1" type="ORF">T02_8222</name>
</gene>
<protein>
    <submittedName>
        <fullName evidence="1">Uncharacterized protein</fullName>
    </submittedName>
</protein>
<evidence type="ECO:0000313" key="1">
    <source>
        <dbReference type="EMBL" id="KRZ46880.1"/>
    </source>
</evidence>
<dbReference type="EMBL" id="JYDW01001918">
    <property type="protein sequence ID" value="KRZ46880.1"/>
    <property type="molecule type" value="Genomic_DNA"/>
</dbReference>
<dbReference type="AlphaFoldDB" id="A0A0V1KI11"/>